<organism evidence="2">
    <name type="scientific">Cupriavidus oxalaticus</name>
    <dbReference type="NCBI Taxonomy" id="96344"/>
    <lineage>
        <taxon>Bacteria</taxon>
        <taxon>Pseudomonadati</taxon>
        <taxon>Pseudomonadota</taxon>
        <taxon>Betaproteobacteria</taxon>
        <taxon>Burkholderiales</taxon>
        <taxon>Burkholderiaceae</taxon>
        <taxon>Cupriavidus</taxon>
    </lineage>
</organism>
<reference evidence="2" key="1">
    <citation type="submission" date="2018-01" db="EMBL/GenBank/DDBJ databases">
        <authorList>
            <person name="Clerissi C."/>
        </authorList>
    </citation>
    <scope>NUCLEOTIDE SEQUENCE</scope>
    <source>
        <strain evidence="2">Cupriavidus oxalaticus LMG 2235</strain>
    </source>
</reference>
<evidence type="ECO:0000256" key="1">
    <source>
        <dbReference type="SAM" id="MobiDB-lite"/>
    </source>
</evidence>
<proteinExistence type="predicted"/>
<feature type="compositionally biased region" description="Polar residues" evidence="1">
    <location>
        <begin position="1"/>
        <end position="15"/>
    </location>
</feature>
<gene>
    <name evidence="2" type="ORF">CO2235_180058</name>
</gene>
<accession>A0A375G0T2</accession>
<feature type="region of interest" description="Disordered" evidence="1">
    <location>
        <begin position="1"/>
        <end position="21"/>
    </location>
</feature>
<name>A0A375G0T2_9BURK</name>
<dbReference type="AlphaFoldDB" id="A0A375G0T2"/>
<protein>
    <submittedName>
        <fullName evidence="2">Uncharacterized protein</fullName>
    </submittedName>
</protein>
<comment type="caution">
    <text evidence="2">The sequence shown here is derived from an EMBL/GenBank/DDBJ whole genome shotgun (WGS) entry which is preliminary data.</text>
</comment>
<evidence type="ECO:0000313" key="2">
    <source>
        <dbReference type="EMBL" id="SPC13160.1"/>
    </source>
</evidence>
<sequence>MLESSQPMARCTSTRPGPVSASRRVCSMRTGFRIASPRNRICVQMRFGNSMLGTSGIEPKFTLVSCHATEEHQAGKCRTGAEFRRAVSVRFCDLGWGKSNGHGYRVWLAGRAQGRRLSRHTI</sequence>
<dbReference type="EMBL" id="OGUS01000118">
    <property type="protein sequence ID" value="SPC13160.1"/>
    <property type="molecule type" value="Genomic_DNA"/>
</dbReference>
<dbReference type="Proteomes" id="UP000256862">
    <property type="component" value="Chromosome CO2235"/>
</dbReference>